<protein>
    <submittedName>
        <fullName evidence="1">Uncharacterized protein</fullName>
    </submittedName>
</protein>
<comment type="caution">
    <text evidence="1">The sequence shown here is derived from an EMBL/GenBank/DDBJ whole genome shotgun (WGS) entry which is preliminary data.</text>
</comment>
<keyword evidence="2" id="KW-1185">Reference proteome</keyword>
<organism evidence="1 2">
    <name type="scientific">Streptomyces kaniharaensis</name>
    <dbReference type="NCBI Taxonomy" id="212423"/>
    <lineage>
        <taxon>Bacteria</taxon>
        <taxon>Bacillati</taxon>
        <taxon>Actinomycetota</taxon>
        <taxon>Actinomycetes</taxon>
        <taxon>Kitasatosporales</taxon>
        <taxon>Streptomycetaceae</taxon>
        <taxon>Streptomyces</taxon>
    </lineage>
</organism>
<dbReference type="RefSeq" id="WP_153471910.1">
    <property type="nucleotide sequence ID" value="NZ_WBOF01000008.1"/>
</dbReference>
<proteinExistence type="predicted"/>
<sequence>MKEERTAALALAQAVQEMVDEYPMGPDHQVVMLTVGSGLGGAQADVEVPVGNATAITELLATERQQFQNAHPDQSGQCAHCRGTGQVGADRLTAEAVERRAVELRHLTVTAEAMVLGRHLTGWNEPVYTSEVHEATYPAKFTAAEVSAAIDAAVARYGLQDVAQVETAREPEWHCTQHGEWGDGEYACTYCEREREV</sequence>
<accession>A0A6N7L3W2</accession>
<name>A0A6N7L3W2_9ACTN</name>
<gene>
    <name evidence="1" type="ORF">F7Q99_38655</name>
</gene>
<dbReference type="OrthoDB" id="9998312at2"/>
<dbReference type="AlphaFoldDB" id="A0A6N7L3W2"/>
<reference evidence="1 2" key="1">
    <citation type="submission" date="2019-09" db="EMBL/GenBank/DDBJ databases">
        <title>Genome Sequences of Streptomyces kaniharaensis ATCC 21070.</title>
        <authorList>
            <person name="Zhu W."/>
            <person name="De Crecy-Lagard V."/>
            <person name="Richards N.G."/>
        </authorList>
    </citation>
    <scope>NUCLEOTIDE SEQUENCE [LARGE SCALE GENOMIC DNA]</scope>
    <source>
        <strain evidence="1 2">SF-557</strain>
    </source>
</reference>
<dbReference type="Proteomes" id="UP000450000">
    <property type="component" value="Unassembled WGS sequence"/>
</dbReference>
<dbReference type="EMBL" id="WBOF01000008">
    <property type="protein sequence ID" value="MQS17955.1"/>
    <property type="molecule type" value="Genomic_DNA"/>
</dbReference>
<evidence type="ECO:0000313" key="1">
    <source>
        <dbReference type="EMBL" id="MQS17955.1"/>
    </source>
</evidence>
<evidence type="ECO:0000313" key="2">
    <source>
        <dbReference type="Proteomes" id="UP000450000"/>
    </source>
</evidence>